<evidence type="ECO:0000313" key="3">
    <source>
        <dbReference type="Proteomes" id="UP000242287"/>
    </source>
</evidence>
<gene>
    <name evidence="2" type="ORF">AMATHDRAFT_2698</name>
</gene>
<dbReference type="EMBL" id="KZ301984">
    <property type="protein sequence ID" value="PFH51785.1"/>
    <property type="molecule type" value="Genomic_DNA"/>
</dbReference>
<accession>A0A2A9NLC6</accession>
<name>A0A2A9NLC6_9AGAR</name>
<dbReference type="AlphaFoldDB" id="A0A2A9NLC6"/>
<feature type="region of interest" description="Disordered" evidence="1">
    <location>
        <begin position="147"/>
        <end position="185"/>
    </location>
</feature>
<protein>
    <submittedName>
        <fullName evidence="2">Uncharacterized protein</fullName>
    </submittedName>
</protein>
<feature type="region of interest" description="Disordered" evidence="1">
    <location>
        <begin position="326"/>
        <end position="389"/>
    </location>
</feature>
<keyword evidence="3" id="KW-1185">Reference proteome</keyword>
<evidence type="ECO:0000313" key="2">
    <source>
        <dbReference type="EMBL" id="PFH51785.1"/>
    </source>
</evidence>
<feature type="region of interest" description="Disordered" evidence="1">
    <location>
        <begin position="41"/>
        <end position="78"/>
    </location>
</feature>
<dbReference type="OrthoDB" id="3262173at2759"/>
<reference evidence="2 3" key="1">
    <citation type="submission" date="2014-02" db="EMBL/GenBank/DDBJ databases">
        <title>Transposable element dynamics among asymbiotic and ectomycorrhizal Amanita fungi.</title>
        <authorList>
            <consortium name="DOE Joint Genome Institute"/>
            <person name="Hess J."/>
            <person name="Skrede I."/>
            <person name="Wolfe B."/>
            <person name="LaButti K."/>
            <person name="Ohm R.A."/>
            <person name="Grigoriev I.V."/>
            <person name="Pringle A."/>
        </authorList>
    </citation>
    <scope>NUCLEOTIDE SEQUENCE [LARGE SCALE GENOMIC DNA]</scope>
    <source>
        <strain evidence="2 3">SKay4041</strain>
    </source>
</reference>
<dbReference type="STRING" id="703135.A0A2A9NLC6"/>
<feature type="compositionally biased region" description="Basic and acidic residues" evidence="1">
    <location>
        <begin position="147"/>
        <end position="169"/>
    </location>
</feature>
<organism evidence="2 3">
    <name type="scientific">Amanita thiersii Skay4041</name>
    <dbReference type="NCBI Taxonomy" id="703135"/>
    <lineage>
        <taxon>Eukaryota</taxon>
        <taxon>Fungi</taxon>
        <taxon>Dikarya</taxon>
        <taxon>Basidiomycota</taxon>
        <taxon>Agaricomycotina</taxon>
        <taxon>Agaricomycetes</taxon>
        <taxon>Agaricomycetidae</taxon>
        <taxon>Agaricales</taxon>
        <taxon>Pluteineae</taxon>
        <taxon>Amanitaceae</taxon>
        <taxon>Amanita</taxon>
    </lineage>
</organism>
<proteinExistence type="predicted"/>
<feature type="compositionally biased region" description="Basic and acidic residues" evidence="1">
    <location>
        <begin position="373"/>
        <end position="386"/>
    </location>
</feature>
<feature type="compositionally biased region" description="Polar residues" evidence="1">
    <location>
        <begin position="43"/>
        <end position="58"/>
    </location>
</feature>
<sequence>MARGSQEWKLDVTAVTETFGAGCLWFPPQIRISCQPPLDDSLSAPSLNPRPSQASTHPTIPKPLSQRRLDTPGTDVDDNASIAESVRTTGKIRRTEAERILYFKNQPECTNLEPHRVFCTRCETFVNLGQRQTYSVRPWELHRTKCDSHAGDHPHNSATPTKDEAKNDAESAASFSTSDSPVRRTEAERKAILESDTKVEEVQPNQVKCKTCGKWIKLSNQRSYVLHPWQRHREHCGAAVPSSRVATAERKLQLVNDPQVRSFGPYHVDCLICGAHVTLAKECDYDLTKWEEHKQSCSKRDSSPPLVESIATQPARIEEVEATPDNMENTVPFPTGQDLANHSPDSPEHTITPVTPLRAKRRRPDSDVGLTEEDVRPVNRQRRESYEPPEIEAPSVLGWFLLPLKAFVRGFRESLRGEDPPNI</sequence>
<evidence type="ECO:0000256" key="1">
    <source>
        <dbReference type="SAM" id="MobiDB-lite"/>
    </source>
</evidence>
<dbReference type="Proteomes" id="UP000242287">
    <property type="component" value="Unassembled WGS sequence"/>
</dbReference>